<evidence type="ECO:0000313" key="6">
    <source>
        <dbReference type="EMBL" id="AHF27195.1"/>
    </source>
</evidence>
<accession>W0FVC6</accession>
<evidence type="ECO:0000259" key="4">
    <source>
        <dbReference type="PROSITE" id="PS51898"/>
    </source>
</evidence>
<dbReference type="Gene3D" id="1.10.443.10">
    <property type="entry name" value="Intergrase catalytic core"/>
    <property type="match status" value="1"/>
</dbReference>
<organism evidence="6">
    <name type="scientific">uncultured bacterium Contig1777</name>
    <dbReference type="NCBI Taxonomy" id="1393514"/>
    <lineage>
        <taxon>Bacteria</taxon>
        <taxon>environmental samples</taxon>
    </lineage>
</organism>
<dbReference type="InterPro" id="IPR002104">
    <property type="entry name" value="Integrase_catalytic"/>
</dbReference>
<dbReference type="EMBL" id="KC247078">
    <property type="protein sequence ID" value="AHF27195.1"/>
    <property type="molecule type" value="Genomic_DNA"/>
</dbReference>
<evidence type="ECO:0000256" key="2">
    <source>
        <dbReference type="ARBA" id="ARBA00023172"/>
    </source>
</evidence>
<dbReference type="PROSITE" id="PS51900">
    <property type="entry name" value="CB"/>
    <property type="match status" value="1"/>
</dbReference>
<dbReference type="GO" id="GO:0006310">
    <property type="term" value="P:DNA recombination"/>
    <property type="evidence" value="ECO:0007669"/>
    <property type="project" value="UniProtKB-KW"/>
</dbReference>
<dbReference type="PANTHER" id="PTHR30349:SF91">
    <property type="entry name" value="INTA PROTEIN"/>
    <property type="match status" value="1"/>
</dbReference>
<keyword evidence="1 3" id="KW-0238">DNA-binding</keyword>
<dbReference type="InterPro" id="IPR010998">
    <property type="entry name" value="Integrase_recombinase_N"/>
</dbReference>
<dbReference type="PANTHER" id="PTHR30349">
    <property type="entry name" value="PHAGE INTEGRASE-RELATED"/>
    <property type="match status" value="1"/>
</dbReference>
<reference evidence="6" key="1">
    <citation type="journal article" date="2013" name="PLoS ONE">
        <title>Metagenomic insights into the carbohydrate-active enzymes carried by the microorganisms adhering to solid digesta in the rumen of cows.</title>
        <authorList>
            <person name="Wang L."/>
            <person name="Hatem A."/>
            <person name="Catalyurek U.V."/>
            <person name="Morrison M."/>
            <person name="Yu Z."/>
        </authorList>
    </citation>
    <scope>NUCLEOTIDE SEQUENCE</scope>
</reference>
<protein>
    <submittedName>
        <fullName evidence="6">Site-specific recombinase, phage integrase family</fullName>
    </submittedName>
</protein>
<dbReference type="InterPro" id="IPR050090">
    <property type="entry name" value="Tyrosine_recombinase_XerCD"/>
</dbReference>
<dbReference type="SUPFAM" id="SSF56349">
    <property type="entry name" value="DNA breaking-rejoining enzymes"/>
    <property type="match status" value="1"/>
</dbReference>
<proteinExistence type="predicted"/>
<feature type="domain" description="Tyr recombinase" evidence="4">
    <location>
        <begin position="190"/>
        <end position="259"/>
    </location>
</feature>
<dbReference type="InterPro" id="IPR013762">
    <property type="entry name" value="Integrase-like_cat_sf"/>
</dbReference>
<dbReference type="InterPro" id="IPR011010">
    <property type="entry name" value="DNA_brk_join_enz"/>
</dbReference>
<dbReference type="PROSITE" id="PS51898">
    <property type="entry name" value="TYR_RECOMBINASE"/>
    <property type="match status" value="1"/>
</dbReference>
<evidence type="ECO:0000256" key="1">
    <source>
        <dbReference type="ARBA" id="ARBA00023125"/>
    </source>
</evidence>
<evidence type="ECO:0000259" key="5">
    <source>
        <dbReference type="PROSITE" id="PS51900"/>
    </source>
</evidence>
<feature type="non-terminal residue" evidence="6">
    <location>
        <position position="259"/>
    </location>
</feature>
<name>W0FVC6_9BACT</name>
<dbReference type="GO" id="GO:0003677">
    <property type="term" value="F:DNA binding"/>
    <property type="evidence" value="ECO:0007669"/>
    <property type="project" value="UniProtKB-UniRule"/>
</dbReference>
<dbReference type="GO" id="GO:0015074">
    <property type="term" value="P:DNA integration"/>
    <property type="evidence" value="ECO:0007669"/>
    <property type="project" value="InterPro"/>
</dbReference>
<feature type="domain" description="Core-binding (CB)" evidence="5">
    <location>
        <begin position="71"/>
        <end position="169"/>
    </location>
</feature>
<sequence>MASVKENRNSDGKIVSYRWRACIGRDETTGKQQFATKTVPAPAGLTPAKAMKEMERQAATWEKKVREGNAPVKDQTFKHFIDEQFIPVHVCNGKHSPSTVCFYKDICAHLVKRFGKKDLDKIKSIDIEKFLVDLSHEKRADKHGNEKPLSASYVKHHRTVLTVAFGFAEKHSLIEKNPMRYVEAVKSEKKTVDFLSEEEARKFLMVLEEENTFWKAAMYTLIFCGLRRGELCGLVWGDIDFENGLLSVRRNVIRNRETN</sequence>
<dbReference type="Gene3D" id="1.10.150.130">
    <property type="match status" value="1"/>
</dbReference>
<dbReference type="AlphaFoldDB" id="W0FVC6"/>
<dbReference type="Pfam" id="PF00589">
    <property type="entry name" value="Phage_integrase"/>
    <property type="match status" value="1"/>
</dbReference>
<dbReference type="InterPro" id="IPR044068">
    <property type="entry name" value="CB"/>
</dbReference>
<evidence type="ECO:0000256" key="3">
    <source>
        <dbReference type="PROSITE-ProRule" id="PRU01248"/>
    </source>
</evidence>
<keyword evidence="2" id="KW-0233">DNA recombination</keyword>